<dbReference type="AlphaFoldDB" id="A0A1I0JI34"/>
<organism evidence="1 2">
    <name type="scientific">Stigmatella erecta</name>
    <dbReference type="NCBI Taxonomy" id="83460"/>
    <lineage>
        <taxon>Bacteria</taxon>
        <taxon>Pseudomonadati</taxon>
        <taxon>Myxococcota</taxon>
        <taxon>Myxococcia</taxon>
        <taxon>Myxococcales</taxon>
        <taxon>Cystobacterineae</taxon>
        <taxon>Archangiaceae</taxon>
        <taxon>Stigmatella</taxon>
    </lineage>
</organism>
<sequence length="129" mass="13619">MSQAAAPAKTGTDLDSLEQMVNLPQRPAAVQWRKALRGRGGGLGPTDWQLIAVLEYPAAEAQALVSTLKPTGLAAPGLDDGGWLPEATRQSLKSAQAYDASAFYRPPLQEGTVLHVPGSSTFVLSLFTM</sequence>
<dbReference type="Proteomes" id="UP000199181">
    <property type="component" value="Unassembled WGS sequence"/>
</dbReference>
<evidence type="ECO:0000313" key="2">
    <source>
        <dbReference type="Proteomes" id="UP000199181"/>
    </source>
</evidence>
<keyword evidence="2" id="KW-1185">Reference proteome</keyword>
<dbReference type="RefSeq" id="WP_093521491.1">
    <property type="nucleotide sequence ID" value="NZ_FOIJ01000007.1"/>
</dbReference>
<dbReference type="EMBL" id="FOIJ01000007">
    <property type="protein sequence ID" value="SEU09789.1"/>
    <property type="molecule type" value="Genomic_DNA"/>
</dbReference>
<protein>
    <submittedName>
        <fullName evidence="1">Uncharacterized protein</fullName>
    </submittedName>
</protein>
<accession>A0A1I0JI34</accession>
<proteinExistence type="predicted"/>
<evidence type="ECO:0000313" key="1">
    <source>
        <dbReference type="EMBL" id="SEU09789.1"/>
    </source>
</evidence>
<gene>
    <name evidence="1" type="ORF">SAMN05443639_107293</name>
</gene>
<reference evidence="2" key="1">
    <citation type="submission" date="2016-10" db="EMBL/GenBank/DDBJ databases">
        <authorList>
            <person name="Varghese N."/>
            <person name="Submissions S."/>
        </authorList>
    </citation>
    <scope>NUCLEOTIDE SEQUENCE [LARGE SCALE GENOMIC DNA]</scope>
    <source>
        <strain evidence="2">DSM 16858</strain>
    </source>
</reference>
<name>A0A1I0JI34_9BACT</name>